<dbReference type="EMBL" id="JXAK01000028">
    <property type="protein sequence ID" value="KIL39994.1"/>
    <property type="molecule type" value="Genomic_DNA"/>
</dbReference>
<organism evidence="4 5">
    <name type="scientific">Gordoniibacillus kamchatkensis</name>
    <dbReference type="NCBI Taxonomy" id="1590651"/>
    <lineage>
        <taxon>Bacteria</taxon>
        <taxon>Bacillati</taxon>
        <taxon>Bacillota</taxon>
        <taxon>Bacilli</taxon>
        <taxon>Bacillales</taxon>
        <taxon>Paenibacillaceae</taxon>
        <taxon>Gordoniibacillus</taxon>
    </lineage>
</organism>
<dbReference type="PRINTS" id="PR00037">
    <property type="entry name" value="HTHLACR"/>
</dbReference>
<dbReference type="Pfam" id="PF08220">
    <property type="entry name" value="HTH_DeoR"/>
    <property type="match status" value="1"/>
</dbReference>
<protein>
    <submittedName>
        <fullName evidence="4">Cytochrome C</fullName>
    </submittedName>
</protein>
<dbReference type="InterPro" id="IPR036390">
    <property type="entry name" value="WH_DNA-bd_sf"/>
</dbReference>
<dbReference type="SMART" id="SM01134">
    <property type="entry name" value="DeoRC"/>
    <property type="match status" value="1"/>
</dbReference>
<accession>A0ABR5AG42</accession>
<dbReference type="SMART" id="SM00420">
    <property type="entry name" value="HTH_DEOR"/>
    <property type="match status" value="1"/>
</dbReference>
<sequence length="270" mass="29589">MLAEERRQHILQLLEKERRVIAKDLAELFHISIDSVRRDLTIMEDQGLLQKTYGGAIPAAAHPKVRNFPLPQALRYGDGAPHQNAISKLAATYIQKNDTVFIGGAGIHYGMLKYLPHDMPFTVVTNSLKIAESIRERVNVEAYLIGGKLRPSSGNMIDSIALEMIGKFTLDVSFITGGGISASGISTATPEGAAFTRALAESSRKKIGLAPHEKLGLKMFAMSIPIEQLDLLITDRESPEKIVRDIESRKVKVIVAGEEEPIGGNQHEVD</sequence>
<evidence type="ECO:0000313" key="4">
    <source>
        <dbReference type="EMBL" id="KIL39994.1"/>
    </source>
</evidence>
<name>A0ABR5AG42_9BACL</name>
<keyword evidence="5" id="KW-1185">Reference proteome</keyword>
<reference evidence="4 5" key="1">
    <citation type="submission" date="2014-12" db="EMBL/GenBank/DDBJ databases">
        <title>Draft genome sequence of Paenibacillus kamchatkensis strain B-2647.</title>
        <authorList>
            <person name="Karlyshev A.V."/>
            <person name="Kudryashova E.B."/>
        </authorList>
    </citation>
    <scope>NUCLEOTIDE SEQUENCE [LARGE SCALE GENOMIC DNA]</scope>
    <source>
        <strain evidence="4 5">VKM B-2647</strain>
    </source>
</reference>
<dbReference type="InterPro" id="IPR014036">
    <property type="entry name" value="DeoR-like_C"/>
</dbReference>
<feature type="domain" description="HTH deoR-type" evidence="3">
    <location>
        <begin position="3"/>
        <end position="58"/>
    </location>
</feature>
<dbReference type="SUPFAM" id="SSF100950">
    <property type="entry name" value="NagB/RpiA/CoA transferase-like"/>
    <property type="match status" value="1"/>
</dbReference>
<evidence type="ECO:0000313" key="5">
    <source>
        <dbReference type="Proteomes" id="UP000031967"/>
    </source>
</evidence>
<comment type="caution">
    <text evidence="4">The sequence shown here is derived from an EMBL/GenBank/DDBJ whole genome shotgun (WGS) entry which is preliminary data.</text>
</comment>
<evidence type="ECO:0000259" key="3">
    <source>
        <dbReference type="PROSITE" id="PS51000"/>
    </source>
</evidence>
<dbReference type="Pfam" id="PF00455">
    <property type="entry name" value="DeoRC"/>
    <property type="match status" value="1"/>
</dbReference>
<dbReference type="PROSITE" id="PS51000">
    <property type="entry name" value="HTH_DEOR_2"/>
    <property type="match status" value="1"/>
</dbReference>
<evidence type="ECO:0000256" key="2">
    <source>
        <dbReference type="ARBA" id="ARBA00023163"/>
    </source>
</evidence>
<gene>
    <name evidence="4" type="ORF">SD70_16585</name>
</gene>
<dbReference type="Proteomes" id="UP000031967">
    <property type="component" value="Unassembled WGS sequence"/>
</dbReference>
<dbReference type="SUPFAM" id="SSF46785">
    <property type="entry name" value="Winged helix' DNA-binding domain"/>
    <property type="match status" value="1"/>
</dbReference>
<evidence type="ECO:0000256" key="1">
    <source>
        <dbReference type="ARBA" id="ARBA00023015"/>
    </source>
</evidence>
<dbReference type="Gene3D" id="1.10.10.10">
    <property type="entry name" value="Winged helix-like DNA-binding domain superfamily/Winged helix DNA-binding domain"/>
    <property type="match status" value="1"/>
</dbReference>
<dbReference type="InterPro" id="IPR001034">
    <property type="entry name" value="DeoR_HTH"/>
</dbReference>
<dbReference type="RefSeq" id="WP_041048642.1">
    <property type="nucleotide sequence ID" value="NZ_JXAK01000028.1"/>
</dbReference>
<dbReference type="PANTHER" id="PTHR30363:SF51">
    <property type="entry name" value="HTH-TYPE TRANSCRIPTIONAL REPRESSOR GLCR"/>
    <property type="match status" value="1"/>
</dbReference>
<proteinExistence type="predicted"/>
<keyword evidence="2" id="KW-0804">Transcription</keyword>
<dbReference type="InterPro" id="IPR037171">
    <property type="entry name" value="NagB/RpiA_transferase-like"/>
</dbReference>
<dbReference type="InterPro" id="IPR050313">
    <property type="entry name" value="Carb_Metab_HTH_regulators"/>
</dbReference>
<dbReference type="InterPro" id="IPR036388">
    <property type="entry name" value="WH-like_DNA-bd_sf"/>
</dbReference>
<dbReference type="PANTHER" id="PTHR30363">
    <property type="entry name" value="HTH-TYPE TRANSCRIPTIONAL REGULATOR SRLR-RELATED"/>
    <property type="match status" value="1"/>
</dbReference>
<keyword evidence="1" id="KW-0805">Transcription regulation</keyword>